<dbReference type="CDD" id="cd03794">
    <property type="entry name" value="GT4_WbuB-like"/>
    <property type="match status" value="1"/>
</dbReference>
<feature type="domain" description="Glycosyltransferase subfamily 4-like N-terminal" evidence="4">
    <location>
        <begin position="22"/>
        <end position="164"/>
    </location>
</feature>
<organism evidence="5 6">
    <name type="scientific">Manganibacter manganicus</name>
    <dbReference type="NCBI Taxonomy" id="1873176"/>
    <lineage>
        <taxon>Bacteria</taxon>
        <taxon>Pseudomonadati</taxon>
        <taxon>Pseudomonadota</taxon>
        <taxon>Alphaproteobacteria</taxon>
        <taxon>Hyphomicrobiales</taxon>
        <taxon>Phyllobacteriaceae</taxon>
        <taxon>Manganibacter</taxon>
    </lineage>
</organism>
<dbReference type="STRING" id="1873176.BFN67_15150"/>
<dbReference type="SUPFAM" id="SSF53756">
    <property type="entry name" value="UDP-Glycosyltransferase/glycogen phosphorylase"/>
    <property type="match status" value="1"/>
</dbReference>
<dbReference type="AlphaFoldDB" id="A0A1V8RSR2"/>
<keyword evidence="1" id="KW-0328">Glycosyltransferase</keyword>
<name>A0A1V8RSR2_9HYPH</name>
<dbReference type="PANTHER" id="PTHR12526">
    <property type="entry name" value="GLYCOSYLTRANSFERASE"/>
    <property type="match status" value="1"/>
</dbReference>
<evidence type="ECO:0000259" key="3">
    <source>
        <dbReference type="Pfam" id="PF00534"/>
    </source>
</evidence>
<evidence type="ECO:0000256" key="2">
    <source>
        <dbReference type="ARBA" id="ARBA00022679"/>
    </source>
</evidence>
<dbReference type="InterPro" id="IPR001296">
    <property type="entry name" value="Glyco_trans_1"/>
</dbReference>
<accession>A0A1V8RSR2</accession>
<comment type="caution">
    <text evidence="5">The sequence shown here is derived from an EMBL/GenBank/DDBJ whole genome shotgun (WGS) entry which is preliminary data.</text>
</comment>
<dbReference type="OrthoDB" id="185319at2"/>
<dbReference type="InterPro" id="IPR028098">
    <property type="entry name" value="Glyco_trans_4-like_N"/>
</dbReference>
<dbReference type="Proteomes" id="UP000191905">
    <property type="component" value="Unassembled WGS sequence"/>
</dbReference>
<dbReference type="Pfam" id="PF00534">
    <property type="entry name" value="Glycos_transf_1"/>
    <property type="match status" value="1"/>
</dbReference>
<protein>
    <submittedName>
        <fullName evidence="5">Glycosyl transferase</fullName>
    </submittedName>
</protein>
<dbReference type="Gene3D" id="3.40.50.2000">
    <property type="entry name" value="Glycogen Phosphorylase B"/>
    <property type="match status" value="2"/>
</dbReference>
<keyword evidence="2 5" id="KW-0808">Transferase</keyword>
<proteinExistence type="predicted"/>
<gene>
    <name evidence="5" type="ORF">BFN67_15150</name>
</gene>
<sequence>MRAVQLTSVHPRDDIRIFRKQCTTLANAGVPISLVVADGKGDSSEAGVRIIDVGRPLGGRLSRMARVVNRVYRKALELDADLYHLHDPELLPIGLKLKKRGKKVIFDSHENYPADIRTKHYIPTPARPIISFLFSGLERYICTRLDHVVAATPGIAEHFRAIGCRVLEINNYPQAEELGELLPWNDKLDQVCYVGAMTSIRGVPELVDAMAHTRLDVRLALAGRFTEAATGDLCRKSAGWKRVFEHGQVSPQQVRTVMQKSMAGVVTFLPAPNHIDAQPNKMFEYMAAGIPVIGSNFPLWRTIIEGNQCGICVDPTNPSAIASAIGRLMDRRQEAEKMGQRGRKAILEHYSWERESSKLIMLYQELLNS</sequence>
<reference evidence="5 6" key="1">
    <citation type="journal article" date="2016" name="Int. J. Syst. Evol. Microbiol.">
        <title>Pseudaminobacter manganicus sp. nov., isolated from sludge of a manganese mine.</title>
        <authorList>
            <person name="Li J."/>
            <person name="Huang J."/>
            <person name="Liao S."/>
            <person name="Wang G."/>
        </authorList>
    </citation>
    <scope>NUCLEOTIDE SEQUENCE [LARGE SCALE GENOMIC DNA]</scope>
    <source>
        <strain evidence="5 6">JH-7</strain>
    </source>
</reference>
<dbReference type="EMBL" id="MDET01000009">
    <property type="protein sequence ID" value="OQM76230.1"/>
    <property type="molecule type" value="Genomic_DNA"/>
</dbReference>
<keyword evidence="6" id="KW-1185">Reference proteome</keyword>
<feature type="domain" description="Glycosyl transferase family 1" evidence="3">
    <location>
        <begin position="183"/>
        <end position="344"/>
    </location>
</feature>
<dbReference type="Pfam" id="PF13439">
    <property type="entry name" value="Glyco_transf_4"/>
    <property type="match status" value="1"/>
</dbReference>
<dbReference type="GO" id="GO:0016757">
    <property type="term" value="F:glycosyltransferase activity"/>
    <property type="evidence" value="ECO:0007669"/>
    <property type="project" value="UniProtKB-KW"/>
</dbReference>
<evidence type="ECO:0000313" key="6">
    <source>
        <dbReference type="Proteomes" id="UP000191905"/>
    </source>
</evidence>
<evidence type="ECO:0000256" key="1">
    <source>
        <dbReference type="ARBA" id="ARBA00022676"/>
    </source>
</evidence>
<dbReference type="RefSeq" id="WP_080918979.1">
    <property type="nucleotide sequence ID" value="NZ_MDET01000009.1"/>
</dbReference>
<evidence type="ECO:0000313" key="5">
    <source>
        <dbReference type="EMBL" id="OQM76230.1"/>
    </source>
</evidence>
<dbReference type="PANTHER" id="PTHR12526:SF629">
    <property type="entry name" value="TEICHURONIC ACID BIOSYNTHESIS GLYCOSYLTRANSFERASE TUAH-RELATED"/>
    <property type="match status" value="1"/>
</dbReference>
<evidence type="ECO:0000259" key="4">
    <source>
        <dbReference type="Pfam" id="PF13439"/>
    </source>
</evidence>